<evidence type="ECO:0000256" key="1">
    <source>
        <dbReference type="ARBA" id="ARBA00004651"/>
    </source>
</evidence>
<evidence type="ECO:0000256" key="6">
    <source>
        <dbReference type="SAM" id="Phobius"/>
    </source>
</evidence>
<organism evidence="7 8">
    <name type="scientific">Candidatus Allofournierella merdipullorum</name>
    <dbReference type="NCBI Taxonomy" id="2838595"/>
    <lineage>
        <taxon>Bacteria</taxon>
        <taxon>Bacillati</taxon>
        <taxon>Bacillota</taxon>
        <taxon>Clostridia</taxon>
        <taxon>Eubacteriales</taxon>
        <taxon>Oscillospiraceae</taxon>
        <taxon>Allofournierella</taxon>
    </lineage>
</organism>
<dbReference type="Pfam" id="PF03899">
    <property type="entry name" value="ATP-synt_I"/>
    <property type="match status" value="1"/>
</dbReference>
<comment type="caution">
    <text evidence="7">The sequence shown here is derived from an EMBL/GenBank/DDBJ whole genome shotgun (WGS) entry which is preliminary data.</text>
</comment>
<dbReference type="InterPro" id="IPR005598">
    <property type="entry name" value="ATP_synth_I"/>
</dbReference>
<evidence type="ECO:0000313" key="8">
    <source>
        <dbReference type="Proteomes" id="UP000824035"/>
    </source>
</evidence>
<gene>
    <name evidence="7" type="ORF">H9813_03215</name>
</gene>
<evidence type="ECO:0000256" key="5">
    <source>
        <dbReference type="ARBA" id="ARBA00023136"/>
    </source>
</evidence>
<keyword evidence="5 6" id="KW-0472">Membrane</keyword>
<proteinExistence type="predicted"/>
<keyword evidence="2" id="KW-1003">Cell membrane</keyword>
<evidence type="ECO:0000256" key="2">
    <source>
        <dbReference type="ARBA" id="ARBA00022475"/>
    </source>
</evidence>
<keyword evidence="3 6" id="KW-0812">Transmembrane</keyword>
<dbReference type="Proteomes" id="UP000824035">
    <property type="component" value="Unassembled WGS sequence"/>
</dbReference>
<feature type="transmembrane region" description="Helical" evidence="6">
    <location>
        <begin position="39"/>
        <end position="61"/>
    </location>
</feature>
<evidence type="ECO:0000256" key="3">
    <source>
        <dbReference type="ARBA" id="ARBA00022692"/>
    </source>
</evidence>
<name>A0A9D2IYS1_9FIRM</name>
<protein>
    <submittedName>
        <fullName evidence="7">ATP synthase subunit I</fullName>
    </submittedName>
</protein>
<dbReference type="EMBL" id="DXBV01000029">
    <property type="protein sequence ID" value="HIZ30231.1"/>
    <property type="molecule type" value="Genomic_DNA"/>
</dbReference>
<reference evidence="7" key="1">
    <citation type="journal article" date="2021" name="PeerJ">
        <title>Extensive microbial diversity within the chicken gut microbiome revealed by metagenomics and culture.</title>
        <authorList>
            <person name="Gilroy R."/>
            <person name="Ravi A."/>
            <person name="Getino M."/>
            <person name="Pursley I."/>
            <person name="Horton D.L."/>
            <person name="Alikhan N.F."/>
            <person name="Baker D."/>
            <person name="Gharbi K."/>
            <person name="Hall N."/>
            <person name="Watson M."/>
            <person name="Adriaenssens E.M."/>
            <person name="Foster-Nyarko E."/>
            <person name="Jarju S."/>
            <person name="Secka A."/>
            <person name="Antonio M."/>
            <person name="Oren A."/>
            <person name="Chaudhuri R.R."/>
            <person name="La Ragione R."/>
            <person name="Hildebrand F."/>
            <person name="Pallen M.J."/>
        </authorList>
    </citation>
    <scope>NUCLEOTIDE SEQUENCE</scope>
    <source>
        <strain evidence="7">ChiGjej4B4-18154</strain>
    </source>
</reference>
<dbReference type="GO" id="GO:0005886">
    <property type="term" value="C:plasma membrane"/>
    <property type="evidence" value="ECO:0007669"/>
    <property type="project" value="UniProtKB-SubCell"/>
</dbReference>
<comment type="subcellular location">
    <subcellularLocation>
        <location evidence="1">Cell membrane</location>
        <topology evidence="1">Multi-pass membrane protein</topology>
    </subcellularLocation>
</comment>
<keyword evidence="4 6" id="KW-1133">Transmembrane helix</keyword>
<feature type="transmembrane region" description="Helical" evidence="6">
    <location>
        <begin position="81"/>
        <end position="101"/>
    </location>
</feature>
<accession>A0A9D2IYS1</accession>
<feature type="transmembrane region" description="Helical" evidence="6">
    <location>
        <begin position="12"/>
        <end position="33"/>
    </location>
</feature>
<evidence type="ECO:0000313" key="7">
    <source>
        <dbReference type="EMBL" id="HIZ30231.1"/>
    </source>
</evidence>
<evidence type="ECO:0000256" key="4">
    <source>
        <dbReference type="ARBA" id="ARBA00022989"/>
    </source>
</evidence>
<dbReference type="AlphaFoldDB" id="A0A9D2IYS1"/>
<reference evidence="7" key="2">
    <citation type="submission" date="2021-04" db="EMBL/GenBank/DDBJ databases">
        <authorList>
            <person name="Gilroy R."/>
        </authorList>
    </citation>
    <scope>NUCLEOTIDE SEQUENCE</scope>
    <source>
        <strain evidence="7">ChiGjej4B4-18154</strain>
    </source>
</reference>
<sequence>MKLQPTVKKETAHIALGVAVGVAAMLAVFALLGRFDYTVALGGVLGGAVAVLNFLVLGLTVQKITAEASAERGQKLMQFSYSMRMLVMALWLILAVSMPFLHWVAAALPLLFPRLTIAVMQLTGVYKKEQDNEEKGEQVDHER</sequence>